<keyword evidence="3" id="KW-1185">Reference proteome</keyword>
<dbReference type="EMBL" id="BQKV01000027">
    <property type="protein sequence ID" value="GJN64184.1"/>
    <property type="molecule type" value="Genomic_DNA"/>
</dbReference>
<sequence length="206" mass="23162">MTPANLTWRRLTADQLTRLYETDLCRDFPASERKPLAMILAAEARGSAHSWGVFEGENLAAYLLMVRPEGCPISHLDYFAVLPDRRAGGLGAQLLAQLPAHEPGARAIVIEAEWPEKAEDEAMAHRRLGFYARAGAVDTGWTERLFDAWFRVLVLPCPGQEPLSGEEAMHQLALCYHENRQGIADADWKKLVRFYRPDGTEERFGL</sequence>
<feature type="domain" description="N-acetyltransferase" evidence="1">
    <location>
        <begin position="6"/>
        <end position="158"/>
    </location>
</feature>
<dbReference type="RefSeq" id="WP_238316416.1">
    <property type="nucleotide sequence ID" value="NZ_BQKV01000027.1"/>
</dbReference>
<dbReference type="CDD" id="cd04301">
    <property type="entry name" value="NAT_SF"/>
    <property type="match status" value="1"/>
</dbReference>
<dbReference type="Proteomes" id="UP001055185">
    <property type="component" value="Unassembled WGS sequence"/>
</dbReference>
<dbReference type="PROSITE" id="PS51186">
    <property type="entry name" value="GNAT"/>
    <property type="match status" value="1"/>
</dbReference>
<evidence type="ECO:0000313" key="3">
    <source>
        <dbReference type="Proteomes" id="UP001055185"/>
    </source>
</evidence>
<dbReference type="Gene3D" id="3.40.630.30">
    <property type="match status" value="1"/>
</dbReference>
<evidence type="ECO:0000259" key="1">
    <source>
        <dbReference type="PROSITE" id="PS51186"/>
    </source>
</evidence>
<protein>
    <recommendedName>
        <fullName evidence="1">N-acetyltransferase domain-containing protein</fullName>
    </recommendedName>
</protein>
<gene>
    <name evidence="2" type="ORF">JCM17207_08090</name>
</gene>
<accession>A0AA37MW54</accession>
<dbReference type="Pfam" id="PF00583">
    <property type="entry name" value="Acetyltransf_1"/>
    <property type="match status" value="1"/>
</dbReference>
<reference evidence="2" key="1">
    <citation type="journal article" date="2022" name="Int. J. Syst. Evol. Microbiol.">
        <title>Genome-based, phenotypic and chemotaxonomic classification of Faecalibacterium strains: proposal of three novel species Faecalibacterium duncaniae sp. nov., Faecalibacterium hattorii sp. nov. and Faecalibacterium gallinarum sp. nov. .</title>
        <authorList>
            <person name="Sakamoto M."/>
            <person name="Sakurai N."/>
            <person name="Tanno H."/>
            <person name="Iino T."/>
            <person name="Ohkuma M."/>
            <person name="Endo A."/>
        </authorList>
    </citation>
    <scope>NUCLEOTIDE SEQUENCE</scope>
    <source>
        <strain evidence="2">JCM 17207</strain>
    </source>
</reference>
<dbReference type="SUPFAM" id="SSF55729">
    <property type="entry name" value="Acyl-CoA N-acyltransferases (Nat)"/>
    <property type="match status" value="1"/>
</dbReference>
<evidence type="ECO:0000313" key="2">
    <source>
        <dbReference type="EMBL" id="GJN64184.1"/>
    </source>
</evidence>
<comment type="caution">
    <text evidence="2">The sequence shown here is derived from an EMBL/GenBank/DDBJ whole genome shotgun (WGS) entry which is preliminary data.</text>
</comment>
<proteinExistence type="predicted"/>
<dbReference type="InterPro" id="IPR000182">
    <property type="entry name" value="GNAT_dom"/>
</dbReference>
<dbReference type="GO" id="GO:0016747">
    <property type="term" value="F:acyltransferase activity, transferring groups other than amino-acyl groups"/>
    <property type="evidence" value="ECO:0007669"/>
    <property type="project" value="InterPro"/>
</dbReference>
<name>A0AA37MW54_9FIRM</name>
<dbReference type="InterPro" id="IPR016181">
    <property type="entry name" value="Acyl_CoA_acyltransferase"/>
</dbReference>
<organism evidence="2 3">
    <name type="scientific">Faecalibacterium gallinarum</name>
    <dbReference type="NCBI Taxonomy" id="2903556"/>
    <lineage>
        <taxon>Bacteria</taxon>
        <taxon>Bacillati</taxon>
        <taxon>Bacillota</taxon>
        <taxon>Clostridia</taxon>
        <taxon>Eubacteriales</taxon>
        <taxon>Oscillospiraceae</taxon>
        <taxon>Faecalibacterium</taxon>
    </lineage>
</organism>
<dbReference type="AlphaFoldDB" id="A0AA37MW54"/>